<keyword evidence="5 8" id="KW-0472">Membrane</keyword>
<feature type="transmembrane region" description="Helical" evidence="8">
    <location>
        <begin position="534"/>
        <end position="559"/>
    </location>
</feature>
<evidence type="ECO:0000256" key="5">
    <source>
        <dbReference type="ARBA" id="ARBA00023136"/>
    </source>
</evidence>
<dbReference type="SUPFAM" id="SSF53850">
    <property type="entry name" value="Periplasmic binding protein-like II"/>
    <property type="match status" value="1"/>
</dbReference>
<dbReference type="PANTHER" id="PTHR42643">
    <property type="entry name" value="IONOTROPIC RECEPTOR 20A-RELATED"/>
    <property type="match status" value="1"/>
</dbReference>
<dbReference type="OrthoDB" id="7912094at2759"/>
<organism evidence="9 10">
    <name type="scientific">Drosophila lebanonensis</name>
    <name type="common">Fruit fly</name>
    <name type="synonym">Scaptodrosophila lebanonensis</name>
    <dbReference type="NCBI Taxonomy" id="7225"/>
    <lineage>
        <taxon>Eukaryota</taxon>
        <taxon>Metazoa</taxon>
        <taxon>Ecdysozoa</taxon>
        <taxon>Arthropoda</taxon>
        <taxon>Hexapoda</taxon>
        <taxon>Insecta</taxon>
        <taxon>Pterygota</taxon>
        <taxon>Neoptera</taxon>
        <taxon>Endopterygota</taxon>
        <taxon>Diptera</taxon>
        <taxon>Brachycera</taxon>
        <taxon>Muscomorpha</taxon>
        <taxon>Ephydroidea</taxon>
        <taxon>Drosophilidae</taxon>
        <taxon>Scaptodrosophila</taxon>
    </lineage>
</organism>
<evidence type="ECO:0000256" key="4">
    <source>
        <dbReference type="ARBA" id="ARBA00022989"/>
    </source>
</evidence>
<keyword evidence="3 8" id="KW-0812">Transmembrane</keyword>
<evidence type="ECO:0000256" key="2">
    <source>
        <dbReference type="ARBA" id="ARBA00022475"/>
    </source>
</evidence>
<feature type="transmembrane region" description="Helical" evidence="8">
    <location>
        <begin position="347"/>
        <end position="367"/>
    </location>
</feature>
<sequence>MALLYLNTLQSASLLPSLYLYHCIDQLNELYRMELNVHLDLYNSSRNLNAIATGSVPTLWLHSLEPQSVLRGNFSEKTLTIVYLKDGKNLALIVDFLGKWSWEEQYRNVIFIYPKASSDELMALFKVCWRQGMVQILAVLPYQEKLYSFLPYPNVHLLPLEDVQQFYDRTRKELCNLQGYTINIAILSHSAPFAFIFRNRKGNVVYAGYMLRMLLDFIRHYNGSASMKYVYRIEDATAALGRRDVDFLPFLLARTENFTGSVVLWMENLFVMAPVARPLPKYMYLIKPYSMHTWLIFLTMIVYCSHAWNFLHRGRLSRSSAFLQILRYTLFLPPGTHMEKLPGARRLFVHIMFILAGFVFTNLYLALLSSMLATGLYERQLNSFDDLADTNLQLVQYAGDMKFKLAIPDLHPELAKRMVTIPEEMVDVYRRGLNTSVLHTGFEDRIDFAFYQQKFLRIPLMRKMPVAIYQQPFYIPMAYDIPYIQLFNWYVRRIFEGGLLLKIKSDCYEHGIQSGDLQFIKTRNLEVDSNSLEYYYFMCVFWAAGMLLALLLFICECLWKSVHNQS</sequence>
<evidence type="ECO:0000256" key="6">
    <source>
        <dbReference type="ARBA" id="ARBA00023170"/>
    </source>
</evidence>
<dbReference type="Proteomes" id="UP000504634">
    <property type="component" value="Unplaced"/>
</dbReference>
<reference evidence="10" key="1">
    <citation type="submission" date="2025-08" db="UniProtKB">
        <authorList>
            <consortium name="RefSeq"/>
        </authorList>
    </citation>
    <scope>IDENTIFICATION</scope>
    <source>
        <strain evidence="10">11010-0011.00</strain>
        <tissue evidence="10">Whole body</tissue>
    </source>
</reference>
<name>A0A6J2TA25_DROLE</name>
<dbReference type="CTD" id="39194"/>
<dbReference type="InterPro" id="IPR052192">
    <property type="entry name" value="Insect_Ionotropic_Sensory_Rcpt"/>
</dbReference>
<dbReference type="GO" id="GO:0005886">
    <property type="term" value="C:plasma membrane"/>
    <property type="evidence" value="ECO:0007669"/>
    <property type="project" value="UniProtKB-SubCell"/>
</dbReference>
<dbReference type="GeneID" id="115622400"/>
<keyword evidence="2" id="KW-1003">Cell membrane</keyword>
<evidence type="ECO:0000313" key="10">
    <source>
        <dbReference type="RefSeq" id="XP_030372190.1"/>
    </source>
</evidence>
<accession>A0A6J2TA25</accession>
<keyword evidence="6" id="KW-0675">Receptor</keyword>
<dbReference type="PANTHER" id="PTHR42643:SF39">
    <property type="entry name" value="IONOTROPIC RECEPTOR 56A-RELATED"/>
    <property type="match status" value="1"/>
</dbReference>
<evidence type="ECO:0000313" key="9">
    <source>
        <dbReference type="Proteomes" id="UP000504634"/>
    </source>
</evidence>
<dbReference type="AlphaFoldDB" id="A0A6J2TA25"/>
<comment type="subcellular location">
    <subcellularLocation>
        <location evidence="1">Cell membrane</location>
        <topology evidence="1">Multi-pass membrane protein</topology>
    </subcellularLocation>
</comment>
<evidence type="ECO:0000256" key="1">
    <source>
        <dbReference type="ARBA" id="ARBA00004651"/>
    </source>
</evidence>
<keyword evidence="9" id="KW-1185">Reference proteome</keyword>
<keyword evidence="4 8" id="KW-1133">Transmembrane helix</keyword>
<keyword evidence="7" id="KW-0325">Glycoprotein</keyword>
<evidence type="ECO:0000256" key="8">
    <source>
        <dbReference type="SAM" id="Phobius"/>
    </source>
</evidence>
<evidence type="ECO:0000256" key="7">
    <source>
        <dbReference type="ARBA" id="ARBA00023180"/>
    </source>
</evidence>
<feature type="transmembrane region" description="Helical" evidence="8">
    <location>
        <begin position="291"/>
        <end position="311"/>
    </location>
</feature>
<protein>
    <submittedName>
        <fullName evidence="10">Uncharacterized protein LOC115622400</fullName>
    </submittedName>
</protein>
<gene>
    <name evidence="10" type="primary">LOC115622400</name>
</gene>
<dbReference type="RefSeq" id="XP_030372190.1">
    <property type="nucleotide sequence ID" value="XM_030516330.1"/>
</dbReference>
<evidence type="ECO:0000256" key="3">
    <source>
        <dbReference type="ARBA" id="ARBA00022692"/>
    </source>
</evidence>
<proteinExistence type="predicted"/>